<evidence type="ECO:0000259" key="2">
    <source>
        <dbReference type="Pfam" id="PF00326"/>
    </source>
</evidence>
<dbReference type="InterPro" id="IPR002469">
    <property type="entry name" value="Peptidase_S9B_N"/>
</dbReference>
<sequence>YMDRSYSGRYDCARFALRVAAVLFTIFIIVCVAVGVTLIFTQKPVDLSAGLLSSSRGESSSSSDSFASPTKPTLILGSRKKFPTNYLKFGISDLFSSAPIGKLHYFFAWTPDGSGLVHQNVDGIGETESLSIITTDSNEERKFMDAKQIPNGYNGEKIKFSPSGKYAALSRQVMQGFRHSKDSIYRIARVVNGKLLDFVQVGPTGNGTEILQEFSWNTSPDNDSFAFVYGNTMFYQEKPELVGSAKQLSQNGSDDVRYGISDWLYEEDVIAKSTAHWWSPRGKFLSYIKFDDTEVNKVWIKKYRSKQYPEYMSIPYPKAGVADQPKVKLYLWNRETAQRVVISPPEELNNQSYYIFSVGWLRATANREEKLITVWSNRKQTVLYFTVCDERDCVMAYEQSFSIGTRRLWAAPLDFENLPSSSTGFFALLPVPFSDGNIYNHVAHIKIEDGFGRVSATHGGPYDVLSITGYDAENDVITYTAMGGGIASSRFYRINHASSKDGAIHCLSCALVDCESTQVSVSPTGKRSFVLCRAPFKDSRLFFMDVANPHNAKRLRGTEDGSSSLSFDPPTITHETIRLPSGIDAHVGLMMPPRLDPNQKYPLLLDVYGGPATYMNIMETPWDFLIYLCSSQQMIIAYVDGRGSSNRGWNLKEPVYESLGVYETEDQLEAIKEILKRNEFIDKNAVTTLGWSYGGFLSSHIAALDMGETIRCAVAVAPVADFALYDSAYTERYLGMPAENPKGYNGSTLLNKVSRMANVSYLLAHGEADDNVHYQHSALLSQALQAANIHFTQLVIPISPMSDQTKRTSKNWSRVEGKGGTYWGNATLLRLLLAG</sequence>
<keyword evidence="5" id="KW-1185">Reference proteome</keyword>
<name>A0AAN5DE41_9BILA</name>
<dbReference type="GO" id="GO:0006508">
    <property type="term" value="P:proteolysis"/>
    <property type="evidence" value="ECO:0007669"/>
    <property type="project" value="InterPro"/>
</dbReference>
<keyword evidence="1" id="KW-1133">Transmembrane helix</keyword>
<comment type="caution">
    <text evidence="4">The sequence shown here is derived from an EMBL/GenBank/DDBJ whole genome shotgun (WGS) entry which is preliminary data.</text>
</comment>
<feature type="non-terminal residue" evidence="4">
    <location>
        <position position="835"/>
    </location>
</feature>
<dbReference type="GO" id="GO:0005886">
    <property type="term" value="C:plasma membrane"/>
    <property type="evidence" value="ECO:0007669"/>
    <property type="project" value="TreeGrafter"/>
</dbReference>
<reference evidence="5" key="1">
    <citation type="submission" date="2022-10" db="EMBL/GenBank/DDBJ databases">
        <title>Genome assembly of Pristionchus species.</title>
        <authorList>
            <person name="Yoshida K."/>
            <person name="Sommer R.J."/>
        </authorList>
    </citation>
    <scope>NUCLEOTIDE SEQUENCE [LARGE SCALE GENOMIC DNA]</scope>
    <source>
        <strain evidence="5">RS5460</strain>
    </source>
</reference>
<protein>
    <recommendedName>
        <fullName evidence="6">Dpf-2</fullName>
    </recommendedName>
</protein>
<dbReference type="Gene3D" id="3.40.50.1820">
    <property type="entry name" value="alpha/beta hydrolase"/>
    <property type="match status" value="1"/>
</dbReference>
<dbReference type="PANTHER" id="PTHR11731:SF202">
    <property type="entry name" value="DIPEPTIDYL PEPTIDASE FAMILY MEMBER 2"/>
    <property type="match status" value="1"/>
</dbReference>
<dbReference type="SUPFAM" id="SSF82171">
    <property type="entry name" value="DPP6 N-terminal domain-like"/>
    <property type="match status" value="1"/>
</dbReference>
<feature type="domain" description="Dipeptidylpeptidase IV N-terminal" evidence="3">
    <location>
        <begin position="161"/>
        <end position="535"/>
    </location>
</feature>
<dbReference type="AlphaFoldDB" id="A0AAN5DE41"/>
<dbReference type="Pfam" id="PF00326">
    <property type="entry name" value="Peptidase_S9"/>
    <property type="match status" value="1"/>
</dbReference>
<dbReference type="EMBL" id="BTRK01000006">
    <property type="protein sequence ID" value="GMR60502.1"/>
    <property type="molecule type" value="Genomic_DNA"/>
</dbReference>
<evidence type="ECO:0000256" key="1">
    <source>
        <dbReference type="SAM" id="Phobius"/>
    </source>
</evidence>
<accession>A0AAN5DE41</accession>
<dbReference type="InterPro" id="IPR029058">
    <property type="entry name" value="AB_hydrolase_fold"/>
</dbReference>
<keyword evidence="1" id="KW-0472">Membrane</keyword>
<proteinExistence type="predicted"/>
<feature type="non-terminal residue" evidence="4">
    <location>
        <position position="1"/>
    </location>
</feature>
<evidence type="ECO:0000259" key="3">
    <source>
        <dbReference type="Pfam" id="PF00930"/>
    </source>
</evidence>
<evidence type="ECO:0000313" key="5">
    <source>
        <dbReference type="Proteomes" id="UP001328107"/>
    </source>
</evidence>
<evidence type="ECO:0008006" key="6">
    <source>
        <dbReference type="Google" id="ProtNLM"/>
    </source>
</evidence>
<organism evidence="4 5">
    <name type="scientific">Pristionchus mayeri</name>
    <dbReference type="NCBI Taxonomy" id="1317129"/>
    <lineage>
        <taxon>Eukaryota</taxon>
        <taxon>Metazoa</taxon>
        <taxon>Ecdysozoa</taxon>
        <taxon>Nematoda</taxon>
        <taxon>Chromadorea</taxon>
        <taxon>Rhabditida</taxon>
        <taxon>Rhabditina</taxon>
        <taxon>Diplogasteromorpha</taxon>
        <taxon>Diplogasteroidea</taxon>
        <taxon>Neodiplogasteridae</taxon>
        <taxon>Pristionchus</taxon>
    </lineage>
</organism>
<feature type="transmembrane region" description="Helical" evidence="1">
    <location>
        <begin position="21"/>
        <end position="40"/>
    </location>
</feature>
<dbReference type="InterPro" id="IPR050278">
    <property type="entry name" value="Serine_Prot_S9B/DPPIV"/>
</dbReference>
<dbReference type="PANTHER" id="PTHR11731">
    <property type="entry name" value="PROTEASE FAMILY S9B,C DIPEPTIDYL-PEPTIDASE IV-RELATED"/>
    <property type="match status" value="1"/>
</dbReference>
<dbReference type="Proteomes" id="UP001328107">
    <property type="component" value="Unassembled WGS sequence"/>
</dbReference>
<dbReference type="GO" id="GO:0008239">
    <property type="term" value="F:dipeptidyl-peptidase activity"/>
    <property type="evidence" value="ECO:0007669"/>
    <property type="project" value="TreeGrafter"/>
</dbReference>
<evidence type="ECO:0000313" key="4">
    <source>
        <dbReference type="EMBL" id="GMR60502.1"/>
    </source>
</evidence>
<dbReference type="Gene3D" id="2.140.10.30">
    <property type="entry name" value="Dipeptidylpeptidase IV, N-terminal domain"/>
    <property type="match status" value="1"/>
</dbReference>
<dbReference type="GO" id="GO:0008236">
    <property type="term" value="F:serine-type peptidase activity"/>
    <property type="evidence" value="ECO:0007669"/>
    <property type="project" value="InterPro"/>
</dbReference>
<keyword evidence="1" id="KW-0812">Transmembrane</keyword>
<dbReference type="SUPFAM" id="SSF53474">
    <property type="entry name" value="alpha/beta-Hydrolases"/>
    <property type="match status" value="1"/>
</dbReference>
<dbReference type="InterPro" id="IPR001375">
    <property type="entry name" value="Peptidase_S9_cat"/>
</dbReference>
<feature type="domain" description="Peptidase S9 prolyl oligopeptidase catalytic" evidence="2">
    <location>
        <begin position="626"/>
        <end position="797"/>
    </location>
</feature>
<dbReference type="Pfam" id="PF00930">
    <property type="entry name" value="DPPIV_N"/>
    <property type="match status" value="1"/>
</dbReference>
<gene>
    <name evidence="4" type="ORF">PMAYCL1PPCAC_30697</name>
</gene>